<dbReference type="RefSeq" id="YP_009203150.1">
    <property type="nucleotide sequence ID" value="NC_028849.1"/>
</dbReference>
<reference evidence="1 2" key="1">
    <citation type="journal article" date="2015" name="Genome Announc.">
        <title>Genome Sequences of Mycobacteriophages Luchador and Nerujay.</title>
        <authorList>
            <person name="Pope W.H."/>
            <person name="Ahmed T."/>
            <person name="Drobitch M.K."/>
            <person name="Early D.R."/>
            <person name="Eljamri S."/>
            <person name="Kasturiarachi N.S."/>
            <person name="Klonicki E.F."/>
            <person name="Manjooran D.T."/>
            <person name="Ni Chochlain A.N."/>
            <person name="Puglionesi A.O."/>
            <person name="Rajakumar V."/>
            <person name="Shindle K.A."/>
            <person name="Tran M.T."/>
            <person name="Brown B.R."/>
            <person name="Churilla B.M."/>
            <person name="Cohen K.L."/>
            <person name="Wilkes K.E."/>
            <person name="Grubb S.R."/>
            <person name="Warner M.H."/>
            <person name="Bowman C.A."/>
            <person name="Russell D.A."/>
            <person name="Hatfull G.F."/>
        </authorList>
    </citation>
    <scope>NUCLEOTIDE SEQUENCE [LARGE SCALE GENOMIC DNA]</scope>
</reference>
<organism evidence="1 2">
    <name type="scientific">Mycobacterium phage Luchador</name>
    <dbReference type="NCBI Taxonomy" id="1647300"/>
    <lineage>
        <taxon>Viruses</taxon>
        <taxon>Duplodnaviria</taxon>
        <taxon>Heunggongvirae</taxon>
        <taxon>Uroviricota</taxon>
        <taxon>Caudoviricetes</taxon>
        <taxon>Luchadorvirus</taxon>
        <taxon>Luchadorvirus luchador</taxon>
        <taxon>Lucadorvirus luchador</taxon>
    </lineage>
</organism>
<dbReference type="KEGG" id="vg:26630140"/>
<evidence type="ECO:0000313" key="2">
    <source>
        <dbReference type="Proteomes" id="UP000207763"/>
    </source>
</evidence>
<evidence type="ECO:0000313" key="1">
    <source>
        <dbReference type="EMBL" id="AKF14255.1"/>
    </source>
</evidence>
<accession>A0A0F6YQD9</accession>
<keyword evidence="2" id="KW-1185">Reference proteome</keyword>
<sequence length="120" mass="13528">MTDHTTVTGYDAIDMLVSNKLGADFQVTEHNCGIDIDNGGRGYDRENATDYEDVMWQVLLYSDLRKLKGTGCTVDDLFTARVVIGERNGSTDVRVLTFSIHEDIFDSESRGTHFEFFYGN</sequence>
<dbReference type="GeneID" id="26630140"/>
<proteinExistence type="predicted"/>
<dbReference type="EMBL" id="KR080193">
    <property type="protein sequence ID" value="AKF14255.1"/>
    <property type="molecule type" value="Genomic_DNA"/>
</dbReference>
<protein>
    <submittedName>
        <fullName evidence="1">Uncharacterized protein</fullName>
    </submittedName>
</protein>
<gene>
    <name evidence="1" type="primary">91</name>
    <name evidence="1" type="ORF">SEA_LUCHADOR_91</name>
</gene>
<dbReference type="Proteomes" id="UP000207763">
    <property type="component" value="Segment"/>
</dbReference>
<name>A0A0F6YQD9_9CAUD</name>